<keyword evidence="1" id="KW-1133">Transmembrane helix</keyword>
<name>A0ABT8RLF1_9FLAO</name>
<feature type="transmembrane region" description="Helical" evidence="1">
    <location>
        <begin position="273"/>
        <end position="290"/>
    </location>
</feature>
<dbReference type="EMBL" id="JAUKUC010000001">
    <property type="protein sequence ID" value="MDO1511766.1"/>
    <property type="molecule type" value="Genomic_DNA"/>
</dbReference>
<accession>A0ABT8RLF1</accession>
<evidence type="ECO:0000259" key="2">
    <source>
        <dbReference type="Pfam" id="PF14258"/>
    </source>
</evidence>
<protein>
    <submittedName>
        <fullName evidence="3">DUF4350 domain-containing protein</fullName>
    </submittedName>
</protein>
<keyword evidence="1" id="KW-0812">Transmembrane</keyword>
<dbReference type="InterPro" id="IPR025646">
    <property type="entry name" value="DUF4350"/>
</dbReference>
<evidence type="ECO:0000313" key="4">
    <source>
        <dbReference type="Proteomes" id="UP001168579"/>
    </source>
</evidence>
<organism evidence="3 4">
    <name type="scientific">Maribacter confluentis</name>
    <dbReference type="NCBI Taxonomy" id="1656093"/>
    <lineage>
        <taxon>Bacteria</taxon>
        <taxon>Pseudomonadati</taxon>
        <taxon>Bacteroidota</taxon>
        <taxon>Flavobacteriia</taxon>
        <taxon>Flavobacteriales</taxon>
        <taxon>Flavobacteriaceae</taxon>
        <taxon>Maribacter</taxon>
    </lineage>
</organism>
<reference evidence="3" key="1">
    <citation type="journal article" date="2014" name="Int. J. Syst. Evol. Microbiol.">
        <title>Complete genome of a new Firmicutes species belonging to the dominant human colonic microbiota ('Ruminococcus bicirculans') reveals two chromosomes and a selective capacity to utilize plant glucans.</title>
        <authorList>
            <consortium name="NISC Comparative Sequencing Program"/>
            <person name="Wegmann U."/>
            <person name="Louis P."/>
            <person name="Goesmann A."/>
            <person name="Henrissat B."/>
            <person name="Duncan S.H."/>
            <person name="Flint H.J."/>
        </authorList>
    </citation>
    <scope>NUCLEOTIDE SEQUENCE</scope>
    <source>
        <strain evidence="3">CECT 8869</strain>
    </source>
</reference>
<evidence type="ECO:0000313" key="3">
    <source>
        <dbReference type="EMBL" id="MDO1511766.1"/>
    </source>
</evidence>
<gene>
    <name evidence="3" type="ORF">Q2T41_03690</name>
</gene>
<feature type="domain" description="DUF4350" evidence="2">
    <location>
        <begin position="38"/>
        <end position="231"/>
    </location>
</feature>
<comment type="caution">
    <text evidence="3">The sequence shown here is derived from an EMBL/GenBank/DDBJ whole genome shotgun (WGS) entry which is preliminary data.</text>
</comment>
<proteinExistence type="predicted"/>
<dbReference type="Pfam" id="PF14258">
    <property type="entry name" value="DUF4350"/>
    <property type="match status" value="1"/>
</dbReference>
<sequence>MGKRSKIILGLLIAVLIGIIATEIVRPKPINWRPSFTSSSKIPFGCYVLYQELPTLFPDSKIETVEESIYNVLTTRDSSKISTYIAINNMLSFDNQESKQLLNYVAKGNQVFIAANNLYGILADTLNIEMERYYDFKEDTASVSLTNTRFKTAQFRFERGADPVYFTSVDTLNTEILGHISFTEKSFLPTEMDTLKSKPNFIKTAFGNGHFYINTLPAGFSNYYLLNRSSNYSAQSLSYLTNDYLYWDDYKKSGRKIITSPMRFVLNQPALKWAYYLTICALLLFVIFKAKREQRIIPIVSPLENSSVEFARTVGTLYHQNKDYTNLNHQKINYFLSFIRNRYFVNTAILDEAFIRTLANKSGNSINDTKTLVTLILNLKNKPIHTEQDTVTLSKKINAFKKSYGR</sequence>
<dbReference type="Proteomes" id="UP001168579">
    <property type="component" value="Unassembled WGS sequence"/>
</dbReference>
<keyword evidence="4" id="KW-1185">Reference proteome</keyword>
<keyword evidence="1" id="KW-0472">Membrane</keyword>
<reference evidence="3" key="2">
    <citation type="submission" date="2023-06" db="EMBL/GenBank/DDBJ databases">
        <authorList>
            <person name="Lucena T."/>
            <person name="Sun Q."/>
        </authorList>
    </citation>
    <scope>NUCLEOTIDE SEQUENCE</scope>
    <source>
        <strain evidence="3">CECT 8869</strain>
    </source>
</reference>
<evidence type="ECO:0000256" key="1">
    <source>
        <dbReference type="SAM" id="Phobius"/>
    </source>
</evidence>
<dbReference type="RefSeq" id="WP_304434994.1">
    <property type="nucleotide sequence ID" value="NZ_JAUKUC010000001.1"/>
</dbReference>